<evidence type="ECO:0000313" key="2">
    <source>
        <dbReference type="Proteomes" id="UP000789759"/>
    </source>
</evidence>
<accession>A0A9N9FSV7</accession>
<gene>
    <name evidence="1" type="ORF">CPELLU_LOCUS5053</name>
</gene>
<keyword evidence="2" id="KW-1185">Reference proteome</keyword>
<reference evidence="1" key="1">
    <citation type="submission" date="2021-06" db="EMBL/GenBank/DDBJ databases">
        <authorList>
            <person name="Kallberg Y."/>
            <person name="Tangrot J."/>
            <person name="Rosling A."/>
        </authorList>
    </citation>
    <scope>NUCLEOTIDE SEQUENCE</scope>
    <source>
        <strain evidence="1">FL966</strain>
    </source>
</reference>
<comment type="caution">
    <text evidence="1">The sequence shown here is derived from an EMBL/GenBank/DDBJ whole genome shotgun (WGS) entry which is preliminary data.</text>
</comment>
<protein>
    <submittedName>
        <fullName evidence="1">15911_t:CDS:1</fullName>
    </submittedName>
</protein>
<name>A0A9N9FSV7_9GLOM</name>
<dbReference type="Proteomes" id="UP000789759">
    <property type="component" value="Unassembled WGS sequence"/>
</dbReference>
<proteinExistence type="predicted"/>
<dbReference type="AlphaFoldDB" id="A0A9N9FSV7"/>
<organism evidence="1 2">
    <name type="scientific">Cetraspora pellucida</name>
    <dbReference type="NCBI Taxonomy" id="1433469"/>
    <lineage>
        <taxon>Eukaryota</taxon>
        <taxon>Fungi</taxon>
        <taxon>Fungi incertae sedis</taxon>
        <taxon>Mucoromycota</taxon>
        <taxon>Glomeromycotina</taxon>
        <taxon>Glomeromycetes</taxon>
        <taxon>Diversisporales</taxon>
        <taxon>Gigasporaceae</taxon>
        <taxon>Cetraspora</taxon>
    </lineage>
</organism>
<sequence>MAAYVATKPQHNNKWFMPPKINVKHEVLEFLEASMLVPWYSIYH</sequence>
<dbReference type="EMBL" id="CAJVQA010002799">
    <property type="protein sequence ID" value="CAG8557687.1"/>
    <property type="molecule type" value="Genomic_DNA"/>
</dbReference>
<evidence type="ECO:0000313" key="1">
    <source>
        <dbReference type="EMBL" id="CAG8557687.1"/>
    </source>
</evidence>